<evidence type="ECO:0000313" key="9">
    <source>
        <dbReference type="EMBL" id="NKY96345.1"/>
    </source>
</evidence>
<dbReference type="InterPro" id="IPR000390">
    <property type="entry name" value="Small_drug/metabolite_transptr"/>
</dbReference>
<sequence length="108" mass="10894">MLLAYALLAGTVALEVVGALATRYSDGFTRPLPTALTVTSVLGAYYLFSLVLLEGLDLGVAYAVWAAAGVASVTLVGALLLGDRLTRTQSAGIGLATLGVVLLQLGAA</sequence>
<dbReference type="PANTHER" id="PTHR30561:SF1">
    <property type="entry name" value="MULTIDRUG TRANSPORTER EMRE"/>
    <property type="match status" value="1"/>
</dbReference>
<evidence type="ECO:0000256" key="6">
    <source>
        <dbReference type="ARBA" id="ARBA00023136"/>
    </source>
</evidence>
<keyword evidence="5 8" id="KW-1133">Transmembrane helix</keyword>
<evidence type="ECO:0000256" key="7">
    <source>
        <dbReference type="RuleBase" id="RU003942"/>
    </source>
</evidence>
<accession>A0A7X6MAT1</accession>
<dbReference type="AlphaFoldDB" id="A0A7X6MAT1"/>
<evidence type="ECO:0000256" key="5">
    <source>
        <dbReference type="ARBA" id="ARBA00022989"/>
    </source>
</evidence>
<comment type="similarity">
    <text evidence="7">Belongs to the drug/metabolite transporter (DMT) superfamily. Small multidrug resistance (SMR) (TC 2.A.7.1) family.</text>
</comment>
<feature type="transmembrane region" description="Helical" evidence="8">
    <location>
        <begin position="60"/>
        <end position="82"/>
    </location>
</feature>
<dbReference type="SUPFAM" id="SSF103481">
    <property type="entry name" value="Multidrug resistance efflux transporter EmrE"/>
    <property type="match status" value="1"/>
</dbReference>
<proteinExistence type="inferred from homology"/>
<evidence type="ECO:0000256" key="3">
    <source>
        <dbReference type="ARBA" id="ARBA00022475"/>
    </source>
</evidence>
<organism evidence="9 10">
    <name type="scientific">Nocardiopsis alborubida</name>
    <dbReference type="NCBI Taxonomy" id="146802"/>
    <lineage>
        <taxon>Bacteria</taxon>
        <taxon>Bacillati</taxon>
        <taxon>Actinomycetota</taxon>
        <taxon>Actinomycetes</taxon>
        <taxon>Streptosporangiales</taxon>
        <taxon>Nocardiopsidaceae</taxon>
        <taxon>Nocardiopsis</taxon>
    </lineage>
</organism>
<dbReference type="InterPro" id="IPR045324">
    <property type="entry name" value="Small_multidrug_res"/>
</dbReference>
<dbReference type="RefSeq" id="WP_061080677.1">
    <property type="nucleotide sequence ID" value="NZ_JAAXPG010000001.1"/>
</dbReference>
<dbReference type="GO" id="GO:0022857">
    <property type="term" value="F:transmembrane transporter activity"/>
    <property type="evidence" value="ECO:0007669"/>
    <property type="project" value="InterPro"/>
</dbReference>
<dbReference type="Proteomes" id="UP000553209">
    <property type="component" value="Unassembled WGS sequence"/>
</dbReference>
<evidence type="ECO:0000313" key="10">
    <source>
        <dbReference type="Proteomes" id="UP000553209"/>
    </source>
</evidence>
<dbReference type="InterPro" id="IPR037185">
    <property type="entry name" value="EmrE-like"/>
</dbReference>
<evidence type="ECO:0000256" key="1">
    <source>
        <dbReference type="ARBA" id="ARBA00004651"/>
    </source>
</evidence>
<evidence type="ECO:0000256" key="4">
    <source>
        <dbReference type="ARBA" id="ARBA00022692"/>
    </source>
</evidence>
<feature type="transmembrane region" description="Helical" evidence="8">
    <location>
        <begin position="35"/>
        <end position="53"/>
    </location>
</feature>
<name>A0A7X6MAT1_9ACTN</name>
<dbReference type="PANTHER" id="PTHR30561">
    <property type="entry name" value="SMR FAMILY PROTON-DEPENDENT DRUG EFFLUX TRANSPORTER SUGE"/>
    <property type="match status" value="1"/>
</dbReference>
<protein>
    <submittedName>
        <fullName evidence="9">QacE family quaternary ammonium compound efflux SMR transporter</fullName>
    </submittedName>
</protein>
<feature type="transmembrane region" description="Helical" evidence="8">
    <location>
        <begin position="88"/>
        <end position="107"/>
    </location>
</feature>
<keyword evidence="3" id="KW-1003">Cell membrane</keyword>
<keyword evidence="6 8" id="KW-0472">Membrane</keyword>
<comment type="caution">
    <text evidence="9">The sequence shown here is derived from an EMBL/GenBank/DDBJ whole genome shotgun (WGS) entry which is preliminary data.</text>
</comment>
<reference evidence="9 10" key="1">
    <citation type="submission" date="2020-04" db="EMBL/GenBank/DDBJ databases">
        <title>MicrobeNet Type strains.</title>
        <authorList>
            <person name="Nicholson A.C."/>
        </authorList>
    </citation>
    <scope>NUCLEOTIDE SEQUENCE [LARGE SCALE GENOMIC DNA]</scope>
    <source>
        <strain evidence="9 10">ATCC 23612</strain>
    </source>
</reference>
<keyword evidence="10" id="KW-1185">Reference proteome</keyword>
<keyword evidence="2" id="KW-0813">Transport</keyword>
<comment type="subcellular location">
    <subcellularLocation>
        <location evidence="1 7">Cell membrane</location>
        <topology evidence="1 7">Multi-pass membrane protein</topology>
    </subcellularLocation>
</comment>
<keyword evidence="4 7" id="KW-0812">Transmembrane</keyword>
<gene>
    <name evidence="9" type="ORF">HGB44_01455</name>
</gene>
<evidence type="ECO:0000256" key="8">
    <source>
        <dbReference type="SAM" id="Phobius"/>
    </source>
</evidence>
<dbReference type="GO" id="GO:0005886">
    <property type="term" value="C:plasma membrane"/>
    <property type="evidence" value="ECO:0007669"/>
    <property type="project" value="UniProtKB-SubCell"/>
</dbReference>
<dbReference type="Gene3D" id="1.10.3730.20">
    <property type="match status" value="1"/>
</dbReference>
<dbReference type="Pfam" id="PF00893">
    <property type="entry name" value="Multi_Drug_Res"/>
    <property type="match status" value="1"/>
</dbReference>
<evidence type="ECO:0000256" key="2">
    <source>
        <dbReference type="ARBA" id="ARBA00022448"/>
    </source>
</evidence>
<dbReference type="EMBL" id="JAAXPG010000001">
    <property type="protein sequence ID" value="NKY96345.1"/>
    <property type="molecule type" value="Genomic_DNA"/>
</dbReference>